<evidence type="ECO:0000313" key="3">
    <source>
        <dbReference type="Proteomes" id="UP001175228"/>
    </source>
</evidence>
<reference evidence="2" key="1">
    <citation type="submission" date="2023-06" db="EMBL/GenBank/DDBJ databases">
        <authorList>
            <consortium name="Lawrence Berkeley National Laboratory"/>
            <person name="Ahrendt S."/>
            <person name="Sahu N."/>
            <person name="Indic B."/>
            <person name="Wong-Bajracharya J."/>
            <person name="Merenyi Z."/>
            <person name="Ke H.-M."/>
            <person name="Monk M."/>
            <person name="Kocsube S."/>
            <person name="Drula E."/>
            <person name="Lipzen A."/>
            <person name="Balint B."/>
            <person name="Henrissat B."/>
            <person name="Andreopoulos B."/>
            <person name="Martin F.M."/>
            <person name="Harder C.B."/>
            <person name="Rigling D."/>
            <person name="Ford K.L."/>
            <person name="Foster G.D."/>
            <person name="Pangilinan J."/>
            <person name="Papanicolaou A."/>
            <person name="Barry K."/>
            <person name="LaButti K."/>
            <person name="Viragh M."/>
            <person name="Koriabine M."/>
            <person name="Yan M."/>
            <person name="Riley R."/>
            <person name="Champramary S."/>
            <person name="Plett K.L."/>
            <person name="Tsai I.J."/>
            <person name="Slot J."/>
            <person name="Sipos G."/>
            <person name="Plett J."/>
            <person name="Nagy L.G."/>
            <person name="Grigoriev I.V."/>
        </authorList>
    </citation>
    <scope>NUCLEOTIDE SEQUENCE</scope>
    <source>
        <strain evidence="2">HWK02</strain>
    </source>
</reference>
<dbReference type="EMBL" id="JAUEPU010000010">
    <property type="protein sequence ID" value="KAK0498751.1"/>
    <property type="molecule type" value="Genomic_DNA"/>
</dbReference>
<evidence type="ECO:0000256" key="1">
    <source>
        <dbReference type="SAM" id="Phobius"/>
    </source>
</evidence>
<comment type="caution">
    <text evidence="2">The sequence shown here is derived from an EMBL/GenBank/DDBJ whole genome shotgun (WGS) entry which is preliminary data.</text>
</comment>
<protein>
    <submittedName>
        <fullName evidence="2">Uncharacterized protein</fullName>
    </submittedName>
</protein>
<dbReference type="AlphaFoldDB" id="A0AA39QA42"/>
<sequence length="83" mass="9853">MHVHVSRVRQCRQFRRWTVDVSFPILIDSSILFADDPISWGLTNYFGQTSVRPRRVILALYPYIHLVLARLYFLRCRRSGSMP</sequence>
<gene>
    <name evidence="2" type="ORF">EDD18DRAFT_1153640</name>
</gene>
<evidence type="ECO:0000313" key="2">
    <source>
        <dbReference type="EMBL" id="KAK0498751.1"/>
    </source>
</evidence>
<name>A0AA39QA42_9AGAR</name>
<keyword evidence="1" id="KW-1133">Transmembrane helix</keyword>
<accession>A0AA39QA42</accession>
<organism evidence="2 3">
    <name type="scientific">Armillaria luteobubalina</name>
    <dbReference type="NCBI Taxonomy" id="153913"/>
    <lineage>
        <taxon>Eukaryota</taxon>
        <taxon>Fungi</taxon>
        <taxon>Dikarya</taxon>
        <taxon>Basidiomycota</taxon>
        <taxon>Agaricomycotina</taxon>
        <taxon>Agaricomycetes</taxon>
        <taxon>Agaricomycetidae</taxon>
        <taxon>Agaricales</taxon>
        <taxon>Marasmiineae</taxon>
        <taxon>Physalacriaceae</taxon>
        <taxon>Armillaria</taxon>
    </lineage>
</organism>
<feature type="transmembrane region" description="Helical" evidence="1">
    <location>
        <begin position="54"/>
        <end position="73"/>
    </location>
</feature>
<proteinExistence type="predicted"/>
<keyword evidence="1" id="KW-0812">Transmembrane</keyword>
<dbReference type="Proteomes" id="UP001175228">
    <property type="component" value="Unassembled WGS sequence"/>
</dbReference>
<feature type="transmembrane region" description="Helical" evidence="1">
    <location>
        <begin position="17"/>
        <end position="34"/>
    </location>
</feature>
<keyword evidence="3" id="KW-1185">Reference proteome</keyword>
<keyword evidence="1" id="KW-0472">Membrane</keyword>